<dbReference type="SUPFAM" id="SSF63829">
    <property type="entry name" value="Calcium-dependent phosphotriesterase"/>
    <property type="match status" value="1"/>
</dbReference>
<accession>A0ABV5VIF0</accession>
<name>A0ABV5VIF0_9ACTN</name>
<dbReference type="SUPFAM" id="SSF49401">
    <property type="entry name" value="Bacterial adhesins"/>
    <property type="match status" value="1"/>
</dbReference>
<dbReference type="InterPro" id="IPR051172">
    <property type="entry name" value="Chlamydia_OmcB"/>
</dbReference>
<sequence>MTIPRRVARRRFTGIAVAVVLGLTGSVALAGAEAAARPGGGHRPAATRAACPPSPLWANTGGAARQLGEYSTDGTQLSSVPLVRDYGDIAFSTDGATLYGVDFPGLGSTTLYTIAPTTGEETASVVITGPIADLSAQGGSSVNGLTAAADGRLIAGSFKTSQIFLIDPATGASSVAPYAFPDGFVSAGDFLTLADGDILAFASPEGQTGQPSAVFRIHPDNTVTRIGTLPQIYGAAQSGDQVYAFGSAGDIMRLDSVPTAESTGLLPVTVVEATGRAFWGATAQQDAGQCPDPSYTVQKSASTSGPVHAGDTVTYTVTVTNTGQIVTNAAFTDDLSDVLDDATLVPDSIEATTGTAELTGTALTWHGTLAAGDTATVTYRVKVDSPVSGNPTLGNTVTATAPGGSCASAGRCTVEVPVTSTEPKLKIRKDVEETAFTGPGEVLHYTFEVTNTGPVPVSDITVTDDGPGNPAVTCPVTTLQPGESTVCTATYTTTAADVRAGRISDIATVTGRGPDGTAVTATSNRITLVACPCSDDCSRVKHHKAKITSKGSLVIRKGPGTSHKEVGSLKPGSHTQVICKTGGEQVDGNTTWYRLADGRGWIPARYAEASPSVPVCG</sequence>
<organism evidence="5 6">
    <name type="scientific">Streptomyces thermocoprophilus</name>
    <dbReference type="NCBI Taxonomy" id="78356"/>
    <lineage>
        <taxon>Bacteria</taxon>
        <taxon>Bacillati</taxon>
        <taxon>Actinomycetota</taxon>
        <taxon>Actinomycetes</taxon>
        <taxon>Kitasatosporales</taxon>
        <taxon>Streptomycetaceae</taxon>
        <taxon>Streptomyces</taxon>
    </lineage>
</organism>
<dbReference type="InterPro" id="IPR003646">
    <property type="entry name" value="SH3-like_bac-type"/>
</dbReference>
<dbReference type="PROSITE" id="PS51318">
    <property type="entry name" value="TAT"/>
    <property type="match status" value="1"/>
</dbReference>
<evidence type="ECO:0000256" key="1">
    <source>
        <dbReference type="SAM" id="SignalP"/>
    </source>
</evidence>
<keyword evidence="1" id="KW-0732">Signal</keyword>
<comment type="caution">
    <text evidence="5">The sequence shown here is derived from an EMBL/GenBank/DDBJ whole genome shotgun (WGS) entry which is preliminary data.</text>
</comment>
<dbReference type="Pfam" id="PF24346">
    <property type="entry name" value="DUF7507"/>
    <property type="match status" value="1"/>
</dbReference>
<dbReference type="EMBL" id="JBHMAR010000030">
    <property type="protein sequence ID" value="MFB9737574.1"/>
    <property type="molecule type" value="Genomic_DNA"/>
</dbReference>
<dbReference type="PANTHER" id="PTHR34819:SF3">
    <property type="entry name" value="CELL SURFACE PROTEIN"/>
    <property type="match status" value="1"/>
</dbReference>
<evidence type="ECO:0000313" key="5">
    <source>
        <dbReference type="EMBL" id="MFB9737574.1"/>
    </source>
</evidence>
<dbReference type="InterPro" id="IPR008966">
    <property type="entry name" value="Adhesion_dom_sf"/>
</dbReference>
<feature type="chain" id="PRO_5046437237" evidence="1">
    <location>
        <begin position="31"/>
        <end position="617"/>
    </location>
</feature>
<dbReference type="PANTHER" id="PTHR34819">
    <property type="entry name" value="LARGE CYSTEINE-RICH PERIPLASMIC PROTEIN OMCB"/>
    <property type="match status" value="1"/>
</dbReference>
<feature type="domain" description="DUF7927" evidence="4">
    <location>
        <begin position="295"/>
        <end position="413"/>
    </location>
</feature>
<dbReference type="Gene3D" id="2.60.40.10">
    <property type="entry name" value="Immunoglobulins"/>
    <property type="match status" value="2"/>
</dbReference>
<feature type="domain" description="SH3b" evidence="2">
    <location>
        <begin position="552"/>
        <end position="606"/>
    </location>
</feature>
<evidence type="ECO:0000259" key="2">
    <source>
        <dbReference type="Pfam" id="PF08239"/>
    </source>
</evidence>
<dbReference type="Pfam" id="PF08239">
    <property type="entry name" value="SH3_3"/>
    <property type="match status" value="1"/>
</dbReference>
<gene>
    <name evidence="5" type="ORF">ACFFRO_20935</name>
</gene>
<dbReference type="Pfam" id="PF25549">
    <property type="entry name" value="DUF7927"/>
    <property type="match status" value="1"/>
</dbReference>
<dbReference type="Proteomes" id="UP001589703">
    <property type="component" value="Unassembled WGS sequence"/>
</dbReference>
<dbReference type="RefSeq" id="WP_356758252.1">
    <property type="nucleotide sequence ID" value="NZ_JBHMAR010000030.1"/>
</dbReference>
<evidence type="ECO:0000259" key="3">
    <source>
        <dbReference type="Pfam" id="PF24346"/>
    </source>
</evidence>
<feature type="domain" description="DUF7507" evidence="3">
    <location>
        <begin position="422"/>
        <end position="521"/>
    </location>
</feature>
<evidence type="ECO:0000313" key="6">
    <source>
        <dbReference type="Proteomes" id="UP001589703"/>
    </source>
</evidence>
<dbReference type="InterPro" id="IPR057687">
    <property type="entry name" value="DUF7927"/>
</dbReference>
<dbReference type="InterPro" id="IPR013783">
    <property type="entry name" value="Ig-like_fold"/>
</dbReference>
<evidence type="ECO:0000259" key="4">
    <source>
        <dbReference type="Pfam" id="PF25549"/>
    </source>
</evidence>
<proteinExistence type="predicted"/>
<dbReference type="InterPro" id="IPR047589">
    <property type="entry name" value="DUF11_rpt"/>
</dbReference>
<reference evidence="5 6" key="1">
    <citation type="submission" date="2024-09" db="EMBL/GenBank/DDBJ databases">
        <authorList>
            <person name="Sun Q."/>
            <person name="Mori K."/>
        </authorList>
    </citation>
    <scope>NUCLEOTIDE SEQUENCE [LARGE SCALE GENOMIC DNA]</scope>
    <source>
        <strain evidence="5 6">JCM 10918</strain>
    </source>
</reference>
<dbReference type="InterPro" id="IPR006311">
    <property type="entry name" value="TAT_signal"/>
</dbReference>
<dbReference type="NCBIfam" id="TIGR01451">
    <property type="entry name" value="B_ant_repeat"/>
    <property type="match status" value="2"/>
</dbReference>
<keyword evidence="6" id="KW-1185">Reference proteome</keyword>
<protein>
    <submittedName>
        <fullName evidence="5">SH3 domain-containing protein</fullName>
    </submittedName>
</protein>
<dbReference type="Gene3D" id="2.30.30.40">
    <property type="entry name" value="SH3 Domains"/>
    <property type="match status" value="1"/>
</dbReference>
<feature type="signal peptide" evidence="1">
    <location>
        <begin position="1"/>
        <end position="30"/>
    </location>
</feature>
<dbReference type="InterPro" id="IPR055354">
    <property type="entry name" value="DUF7507"/>
</dbReference>